<dbReference type="InterPro" id="IPR051438">
    <property type="entry name" value="RNF_E3_ubiq-protein_ligase"/>
</dbReference>
<evidence type="ECO:0000259" key="5">
    <source>
        <dbReference type="PROSITE" id="PS50089"/>
    </source>
</evidence>
<dbReference type="Pfam" id="PF05605">
    <property type="entry name" value="zf-Di19"/>
    <property type="match status" value="1"/>
</dbReference>
<dbReference type="EMBL" id="JAKMXF010000288">
    <property type="protein sequence ID" value="KAI6653287.1"/>
    <property type="molecule type" value="Genomic_DNA"/>
</dbReference>
<feature type="domain" description="RING-type" evidence="5">
    <location>
        <begin position="16"/>
        <end position="54"/>
    </location>
</feature>
<dbReference type="Gene3D" id="3.30.40.10">
    <property type="entry name" value="Zinc/RING finger domain, C3HC4 (zinc finger)"/>
    <property type="match status" value="1"/>
</dbReference>
<dbReference type="GO" id="GO:0006511">
    <property type="term" value="P:ubiquitin-dependent protein catabolic process"/>
    <property type="evidence" value="ECO:0007669"/>
    <property type="project" value="TreeGrafter"/>
</dbReference>
<reference evidence="7 8" key="1">
    <citation type="journal article" date="2023" name="BMC Biol.">
        <title>The compact genome of the sponge Oopsacas minuta (Hexactinellida) is lacking key metazoan core genes.</title>
        <authorList>
            <person name="Santini S."/>
            <person name="Schenkelaars Q."/>
            <person name="Jourda C."/>
            <person name="Duchesne M."/>
            <person name="Belahbib H."/>
            <person name="Rocher C."/>
            <person name="Selva M."/>
            <person name="Riesgo A."/>
            <person name="Vervoort M."/>
            <person name="Leys S.P."/>
            <person name="Kodjabachian L."/>
            <person name="Le Bivic A."/>
            <person name="Borchiellini C."/>
            <person name="Claverie J.M."/>
            <person name="Renard E."/>
        </authorList>
    </citation>
    <scope>NUCLEOTIDE SEQUENCE [LARGE SCALE GENOMIC DNA]</scope>
    <source>
        <strain evidence="7">SPO-2</strain>
    </source>
</reference>
<feature type="domain" description="C2H2-type" evidence="6">
    <location>
        <begin position="128"/>
        <end position="156"/>
    </location>
</feature>
<dbReference type="AlphaFoldDB" id="A0AAV7JWR4"/>
<sequence>MAEKRQLVTDVDEFECPICLGVIQGAMQSTCGHKFCTGCIGKHVAVQSTCPVCRAGLSLGKCWKNSEIDNRIKHSIIACESCNKQVKLSKYDAHMAKCVAYQSKFQMIKEESICKAKHNEISTNRSTFPCPYCKTTNLTNTDLIEHVKENHTGDTTQIVCPICAVQPWGDSSQVSGGFQQHLALRHKLDYCELVDYELSEDQMLQAAISASQNDF</sequence>
<dbReference type="Gene3D" id="3.30.160.60">
    <property type="entry name" value="Classic Zinc Finger"/>
    <property type="match status" value="1"/>
</dbReference>
<dbReference type="GO" id="GO:0000209">
    <property type="term" value="P:protein polyubiquitination"/>
    <property type="evidence" value="ECO:0007669"/>
    <property type="project" value="TreeGrafter"/>
</dbReference>
<dbReference type="GO" id="GO:0008270">
    <property type="term" value="F:zinc ion binding"/>
    <property type="evidence" value="ECO:0007669"/>
    <property type="project" value="UniProtKB-KW"/>
</dbReference>
<comment type="caution">
    <text evidence="7">The sequence shown here is derived from an EMBL/GenBank/DDBJ whole genome shotgun (WGS) entry which is preliminary data.</text>
</comment>
<dbReference type="SUPFAM" id="SSF57850">
    <property type="entry name" value="RING/U-box"/>
    <property type="match status" value="1"/>
</dbReference>
<evidence type="ECO:0000313" key="7">
    <source>
        <dbReference type="EMBL" id="KAI6653287.1"/>
    </source>
</evidence>
<dbReference type="PANTHER" id="PTHR46016:SF1">
    <property type="entry name" value="RING-TYPE DOMAIN-CONTAINING PROTEIN"/>
    <property type="match status" value="1"/>
</dbReference>
<dbReference type="PANTHER" id="PTHR46016">
    <property type="entry name" value="ZINC FINGER, RING/FYVE/PHD-TYPE"/>
    <property type="match status" value="1"/>
</dbReference>
<dbReference type="Pfam" id="PF13639">
    <property type="entry name" value="zf-RING_2"/>
    <property type="match status" value="1"/>
</dbReference>
<evidence type="ECO:0000313" key="8">
    <source>
        <dbReference type="Proteomes" id="UP001165289"/>
    </source>
</evidence>
<keyword evidence="3" id="KW-0862">Zinc</keyword>
<gene>
    <name evidence="7" type="ORF">LOD99_3811</name>
</gene>
<dbReference type="PROSITE" id="PS00518">
    <property type="entry name" value="ZF_RING_1"/>
    <property type="match status" value="1"/>
</dbReference>
<name>A0AAV7JWR4_9METZ</name>
<dbReference type="InterPro" id="IPR013087">
    <property type="entry name" value="Znf_C2H2_type"/>
</dbReference>
<dbReference type="Proteomes" id="UP001165289">
    <property type="component" value="Unassembled WGS sequence"/>
</dbReference>
<evidence type="ECO:0000256" key="3">
    <source>
        <dbReference type="ARBA" id="ARBA00022833"/>
    </source>
</evidence>
<dbReference type="InterPro" id="IPR017907">
    <property type="entry name" value="Znf_RING_CS"/>
</dbReference>
<dbReference type="GO" id="GO:0061630">
    <property type="term" value="F:ubiquitin protein ligase activity"/>
    <property type="evidence" value="ECO:0007669"/>
    <property type="project" value="TreeGrafter"/>
</dbReference>
<dbReference type="PROSITE" id="PS50089">
    <property type="entry name" value="ZF_RING_2"/>
    <property type="match status" value="1"/>
</dbReference>
<keyword evidence="8" id="KW-1185">Reference proteome</keyword>
<protein>
    <submittedName>
        <fullName evidence="7">E3 ubiquitin-protein ligase</fullName>
    </submittedName>
</protein>
<organism evidence="7 8">
    <name type="scientific">Oopsacas minuta</name>
    <dbReference type="NCBI Taxonomy" id="111878"/>
    <lineage>
        <taxon>Eukaryota</taxon>
        <taxon>Metazoa</taxon>
        <taxon>Porifera</taxon>
        <taxon>Hexactinellida</taxon>
        <taxon>Hexasterophora</taxon>
        <taxon>Lyssacinosida</taxon>
        <taxon>Leucopsacidae</taxon>
        <taxon>Oopsacas</taxon>
    </lineage>
</organism>
<evidence type="ECO:0000256" key="1">
    <source>
        <dbReference type="ARBA" id="ARBA00022723"/>
    </source>
</evidence>
<dbReference type="SMART" id="SM00184">
    <property type="entry name" value="RING"/>
    <property type="match status" value="1"/>
</dbReference>
<keyword evidence="2 4" id="KW-0863">Zinc-finger</keyword>
<proteinExistence type="predicted"/>
<dbReference type="PROSITE" id="PS50157">
    <property type="entry name" value="ZINC_FINGER_C2H2_2"/>
    <property type="match status" value="1"/>
</dbReference>
<dbReference type="InterPro" id="IPR013083">
    <property type="entry name" value="Znf_RING/FYVE/PHD"/>
</dbReference>
<keyword evidence="1" id="KW-0479">Metal-binding</keyword>
<dbReference type="InterPro" id="IPR001841">
    <property type="entry name" value="Znf_RING"/>
</dbReference>
<evidence type="ECO:0000256" key="4">
    <source>
        <dbReference type="PROSITE-ProRule" id="PRU00042"/>
    </source>
</evidence>
<evidence type="ECO:0000259" key="6">
    <source>
        <dbReference type="PROSITE" id="PS50157"/>
    </source>
</evidence>
<accession>A0AAV7JWR4</accession>
<dbReference type="InterPro" id="IPR008598">
    <property type="entry name" value="Di19_Zn-bd"/>
</dbReference>
<evidence type="ECO:0000256" key="2">
    <source>
        <dbReference type="ARBA" id="ARBA00022771"/>
    </source>
</evidence>